<evidence type="ECO:0000256" key="1">
    <source>
        <dbReference type="SAM" id="MobiDB-lite"/>
    </source>
</evidence>
<feature type="region of interest" description="Disordered" evidence="1">
    <location>
        <begin position="220"/>
        <end position="320"/>
    </location>
</feature>
<dbReference type="AlphaFoldDB" id="A0A0L0F2X9"/>
<feature type="region of interest" description="Disordered" evidence="1">
    <location>
        <begin position="125"/>
        <end position="166"/>
    </location>
</feature>
<dbReference type="Proteomes" id="UP000054560">
    <property type="component" value="Unassembled WGS sequence"/>
</dbReference>
<accession>A0A0L0F2X9</accession>
<feature type="compositionally biased region" description="Polar residues" evidence="1">
    <location>
        <begin position="224"/>
        <end position="248"/>
    </location>
</feature>
<keyword evidence="3" id="KW-1185">Reference proteome</keyword>
<dbReference type="EMBL" id="KQ249807">
    <property type="protein sequence ID" value="KNC70974.1"/>
    <property type="molecule type" value="Genomic_DNA"/>
</dbReference>
<proteinExistence type="predicted"/>
<feature type="non-terminal residue" evidence="2">
    <location>
        <position position="320"/>
    </location>
</feature>
<feature type="compositionally biased region" description="Polar residues" evidence="1">
    <location>
        <begin position="31"/>
        <end position="55"/>
    </location>
</feature>
<dbReference type="RefSeq" id="XP_014144876.1">
    <property type="nucleotide sequence ID" value="XM_014289401.1"/>
</dbReference>
<dbReference type="GeneID" id="25916998"/>
<organism evidence="2 3">
    <name type="scientific">Sphaeroforma arctica JP610</name>
    <dbReference type="NCBI Taxonomy" id="667725"/>
    <lineage>
        <taxon>Eukaryota</taxon>
        <taxon>Ichthyosporea</taxon>
        <taxon>Ichthyophonida</taxon>
        <taxon>Sphaeroforma</taxon>
    </lineage>
</organism>
<evidence type="ECO:0000313" key="3">
    <source>
        <dbReference type="Proteomes" id="UP000054560"/>
    </source>
</evidence>
<protein>
    <submittedName>
        <fullName evidence="2">Uncharacterized protein</fullName>
    </submittedName>
</protein>
<name>A0A0L0F2X9_9EUKA</name>
<evidence type="ECO:0000313" key="2">
    <source>
        <dbReference type="EMBL" id="KNC70974.1"/>
    </source>
</evidence>
<sequence length="320" mass="33793">MCCNCSELSSSPIPNRLSVDSLSPRAFRQVHSPSPTRTTQSVSQNSSRYASTDTFTGVYDTTGGVSTSPKASHNPLPGHDSGEAALGKADRALDGADDSPEQTETELERTLQLIQISQSLRTLVDGQPSIPLTDYSGERTQASHERAQTHSEDNTPSHGDGTDKDQRDLLRSGELLIGVSDYSESVTGVHVRVQSPEGTTETGTITYKDVVVEGESQAPAENGIDSQTDIPATPSAQAHTTPCANTHLNGLDSPECPSRTMSLNISVKRGGESDDSSAMGESPIVPKAGRSVSVLGHHERSGFSESSASSREDLADQVSS</sequence>
<reference evidence="2 3" key="1">
    <citation type="submission" date="2011-02" db="EMBL/GenBank/DDBJ databases">
        <title>The Genome Sequence of Sphaeroforma arctica JP610.</title>
        <authorList>
            <consortium name="The Broad Institute Genome Sequencing Platform"/>
            <person name="Russ C."/>
            <person name="Cuomo C."/>
            <person name="Young S.K."/>
            <person name="Zeng Q."/>
            <person name="Gargeya S."/>
            <person name="Alvarado L."/>
            <person name="Berlin A."/>
            <person name="Chapman S.B."/>
            <person name="Chen Z."/>
            <person name="Freedman E."/>
            <person name="Gellesch M."/>
            <person name="Goldberg J."/>
            <person name="Griggs A."/>
            <person name="Gujja S."/>
            <person name="Heilman E."/>
            <person name="Heiman D."/>
            <person name="Howarth C."/>
            <person name="Mehta T."/>
            <person name="Neiman D."/>
            <person name="Pearson M."/>
            <person name="Roberts A."/>
            <person name="Saif S."/>
            <person name="Shea T."/>
            <person name="Shenoy N."/>
            <person name="Sisk P."/>
            <person name="Stolte C."/>
            <person name="Sykes S."/>
            <person name="White J."/>
            <person name="Yandava C."/>
            <person name="Burger G."/>
            <person name="Gray M.W."/>
            <person name="Holland P.W.H."/>
            <person name="King N."/>
            <person name="Lang F.B.F."/>
            <person name="Roger A.J."/>
            <person name="Ruiz-Trillo I."/>
            <person name="Haas B."/>
            <person name="Nusbaum C."/>
            <person name="Birren B."/>
        </authorList>
    </citation>
    <scope>NUCLEOTIDE SEQUENCE [LARGE SCALE GENOMIC DNA]</scope>
    <source>
        <strain evidence="2 3">JP610</strain>
    </source>
</reference>
<feature type="region of interest" description="Disordered" evidence="1">
    <location>
        <begin position="27"/>
        <end position="84"/>
    </location>
</feature>
<gene>
    <name evidence="2" type="ORF">SARC_16494</name>
</gene>
<feature type="compositionally biased region" description="Basic and acidic residues" evidence="1">
    <location>
        <begin position="141"/>
        <end position="166"/>
    </location>
</feature>